<proteinExistence type="predicted"/>
<dbReference type="InterPro" id="IPR001375">
    <property type="entry name" value="Peptidase_S9_cat"/>
</dbReference>
<gene>
    <name evidence="4" type="ORF">G3574_11545</name>
</gene>
<keyword evidence="2" id="KW-0720">Serine protease</keyword>
<evidence type="ECO:0000259" key="3">
    <source>
        <dbReference type="Pfam" id="PF00326"/>
    </source>
</evidence>
<dbReference type="InterPro" id="IPR011659">
    <property type="entry name" value="WD40"/>
</dbReference>
<dbReference type="Gene3D" id="3.40.50.1820">
    <property type="entry name" value="alpha/beta hydrolase"/>
    <property type="match status" value="1"/>
</dbReference>
<sequence length="659" mass="73278">MIAAGVLVLACGSLQAQQAPAGIVQPNEHLTADGIPPISEDLAQRVARYNDFRPRKLLDWHPTRREILVSTRTSGPTVQLHVLRKPGGALEQLTDFPDPVRAARYEPRKGRYIVFLKDEGGSEASQLFRLDLDSRKVTMLTDPAEKHEGGEWNHAGTLMVMTSTQLDKTAGPGRRKEVTTDVSLLDPLKPENRRKIASLPGGGWGDFTWSPDDKTLVGINYVSANETSIWLIDTRSGERRQLLPQSGNQDKPGEPAFYGNPNFTKDGRAIVYASDRDGEFRQLVKMDLATMRVTPLSSRIPWSVENVEPTRQGSRLATIINNDGLNELHLFDTASGKELPVPKMPVGGVHQIRWFGKDELGFSLDSAKSPGECYSVNLKTGKVEQWTTPAAAIDTGNFPDTSIIRWKSFDGRAISGLVTRPDASRFKGPRPVIILIHGGPEGQAQLGFIGRYNYLVNELGITLIQPNVRGSTGYGKTFLKLDNGFKREDSVKDIGSLLDWIGTQPDLDGKKIAVMGGSYGGYMSLAVSTHYADRIAGSVDVVGISNFISFLERTESYRRDLRRVEYGDERDPEMRAFLERISPLNNAEKITKPLLVVQGKNDPRVPLFEAEQIVTRLKKSNTPVWYLMADNEGHGFARKPNADYYFYSVVKFMEEYLLK</sequence>
<organism evidence="4 5">
    <name type="scientific">Noviherbaspirillum galbum</name>
    <dbReference type="NCBI Taxonomy" id="2709383"/>
    <lineage>
        <taxon>Bacteria</taxon>
        <taxon>Pseudomonadati</taxon>
        <taxon>Pseudomonadota</taxon>
        <taxon>Betaproteobacteria</taxon>
        <taxon>Burkholderiales</taxon>
        <taxon>Oxalobacteraceae</taxon>
        <taxon>Noviherbaspirillum</taxon>
    </lineage>
</organism>
<dbReference type="GO" id="GO:0006508">
    <property type="term" value="P:proteolysis"/>
    <property type="evidence" value="ECO:0007669"/>
    <property type="project" value="InterPro"/>
</dbReference>
<protein>
    <submittedName>
        <fullName evidence="4">S9 family peptidase</fullName>
    </submittedName>
</protein>
<keyword evidence="2" id="KW-0645">Protease</keyword>
<evidence type="ECO:0000256" key="1">
    <source>
        <dbReference type="ARBA" id="ARBA00022801"/>
    </source>
</evidence>
<dbReference type="AlphaFoldDB" id="A0A6B3SQX2"/>
<evidence type="ECO:0000256" key="2">
    <source>
        <dbReference type="ARBA" id="ARBA00022825"/>
    </source>
</evidence>
<dbReference type="Pfam" id="PF00326">
    <property type="entry name" value="Peptidase_S9"/>
    <property type="match status" value="1"/>
</dbReference>
<evidence type="ECO:0000313" key="4">
    <source>
        <dbReference type="EMBL" id="NEX61715.1"/>
    </source>
</evidence>
<comment type="caution">
    <text evidence="4">The sequence shown here is derived from an EMBL/GenBank/DDBJ whole genome shotgun (WGS) entry which is preliminary data.</text>
</comment>
<feature type="domain" description="Peptidase S9 prolyl oligopeptidase catalytic" evidence="3">
    <location>
        <begin position="454"/>
        <end position="657"/>
    </location>
</feature>
<dbReference type="Proteomes" id="UP000482155">
    <property type="component" value="Unassembled WGS sequence"/>
</dbReference>
<dbReference type="InterPro" id="IPR011042">
    <property type="entry name" value="6-blade_b-propeller_TolB-like"/>
</dbReference>
<keyword evidence="5" id="KW-1185">Reference proteome</keyword>
<dbReference type="PANTHER" id="PTHR42776:SF27">
    <property type="entry name" value="DIPEPTIDYL PEPTIDASE FAMILY MEMBER 6"/>
    <property type="match status" value="1"/>
</dbReference>
<reference evidence="4 5" key="1">
    <citation type="submission" date="2020-02" db="EMBL/GenBank/DDBJ databases">
        <authorList>
            <person name="Kim M.K."/>
        </authorList>
    </citation>
    <scope>NUCLEOTIDE SEQUENCE [LARGE SCALE GENOMIC DNA]</scope>
    <source>
        <strain evidence="4 5">17J57-3</strain>
    </source>
</reference>
<name>A0A6B3SQX2_9BURK</name>
<accession>A0A6B3SQX2</accession>
<dbReference type="SUPFAM" id="SSF82171">
    <property type="entry name" value="DPP6 N-terminal domain-like"/>
    <property type="match status" value="1"/>
</dbReference>
<keyword evidence="1" id="KW-0378">Hydrolase</keyword>
<dbReference type="EMBL" id="JAAIVB010000037">
    <property type="protein sequence ID" value="NEX61715.1"/>
    <property type="molecule type" value="Genomic_DNA"/>
</dbReference>
<dbReference type="Pfam" id="PF07676">
    <property type="entry name" value="PD40"/>
    <property type="match status" value="1"/>
</dbReference>
<dbReference type="PANTHER" id="PTHR42776">
    <property type="entry name" value="SERINE PEPTIDASE S9 FAMILY MEMBER"/>
    <property type="match status" value="1"/>
</dbReference>
<dbReference type="Gene3D" id="2.120.10.30">
    <property type="entry name" value="TolB, C-terminal domain"/>
    <property type="match status" value="2"/>
</dbReference>
<dbReference type="InterPro" id="IPR029058">
    <property type="entry name" value="AB_hydrolase_fold"/>
</dbReference>
<dbReference type="SUPFAM" id="SSF53474">
    <property type="entry name" value="alpha/beta-Hydrolases"/>
    <property type="match status" value="1"/>
</dbReference>
<evidence type="ECO:0000313" key="5">
    <source>
        <dbReference type="Proteomes" id="UP000482155"/>
    </source>
</evidence>
<dbReference type="GO" id="GO:0004252">
    <property type="term" value="F:serine-type endopeptidase activity"/>
    <property type="evidence" value="ECO:0007669"/>
    <property type="project" value="TreeGrafter"/>
</dbReference>